<evidence type="ECO:0000313" key="1">
    <source>
        <dbReference type="EMBL" id="KAJ8688285.1"/>
    </source>
</evidence>
<dbReference type="Proteomes" id="UP001239111">
    <property type="component" value="Chromosome 1"/>
</dbReference>
<proteinExistence type="predicted"/>
<name>A0ACC2PXF1_9HYME</name>
<dbReference type="EMBL" id="CM056741">
    <property type="protein sequence ID" value="KAJ8688285.1"/>
    <property type="molecule type" value="Genomic_DNA"/>
</dbReference>
<organism evidence="1 2">
    <name type="scientific">Eretmocerus hayati</name>
    <dbReference type="NCBI Taxonomy" id="131215"/>
    <lineage>
        <taxon>Eukaryota</taxon>
        <taxon>Metazoa</taxon>
        <taxon>Ecdysozoa</taxon>
        <taxon>Arthropoda</taxon>
        <taxon>Hexapoda</taxon>
        <taxon>Insecta</taxon>
        <taxon>Pterygota</taxon>
        <taxon>Neoptera</taxon>
        <taxon>Endopterygota</taxon>
        <taxon>Hymenoptera</taxon>
        <taxon>Apocrita</taxon>
        <taxon>Proctotrupomorpha</taxon>
        <taxon>Chalcidoidea</taxon>
        <taxon>Aphelinidae</taxon>
        <taxon>Aphelininae</taxon>
        <taxon>Eretmocerus</taxon>
    </lineage>
</organism>
<accession>A0ACC2PXF1</accession>
<sequence>MPKKQCVVCKKVTSRGIRPTISCTDCHDIFHPQCIELDGDSLLAPYCCSNCATQRITSNCLSSNRAPVGSTDTSQRSQTASTSTSLPQPPFSTPPTSSPEASSDTTPSTNNTEANSKKRPASSPSPTYTRVTKVARSSSSTTSPEMAAHLSQKELDLRARRDQIESSAPEWHQLFLSDYRTECANNESRFAKIEKKSDCVLQALSMTDENEIKISGIPAILQATLIESAEKILEEIGFPSSKRLIIDHREWPASRNDNDDQQVQHRTVILKLVGGARDAILRKAKNLRGKTAESIFGLGGNSPIFLSPMYPRPVYQLLREARKTSKALNYAPPIVKNLIVFMRETTDSALIPIRDLADLHALPPRNPPTQPMQIDPALSATAQ</sequence>
<gene>
    <name evidence="1" type="ORF">QAD02_024080</name>
</gene>
<reference evidence="1" key="1">
    <citation type="submission" date="2023-04" db="EMBL/GenBank/DDBJ databases">
        <title>A chromosome-level genome assembly of the parasitoid wasp Eretmocerus hayati.</title>
        <authorList>
            <person name="Zhong Y."/>
            <person name="Liu S."/>
            <person name="Liu Y."/>
        </authorList>
    </citation>
    <scope>NUCLEOTIDE SEQUENCE</scope>
    <source>
        <strain evidence="1">ZJU_SS_LIU_2023</strain>
    </source>
</reference>
<comment type="caution">
    <text evidence="1">The sequence shown here is derived from an EMBL/GenBank/DDBJ whole genome shotgun (WGS) entry which is preliminary data.</text>
</comment>
<keyword evidence="2" id="KW-1185">Reference proteome</keyword>
<evidence type="ECO:0000313" key="2">
    <source>
        <dbReference type="Proteomes" id="UP001239111"/>
    </source>
</evidence>
<protein>
    <submittedName>
        <fullName evidence="1">Uncharacterized protein</fullName>
    </submittedName>
</protein>